<sequence>MWRVNTYGMLSLKLHWRNLSDSQQTFSSCALETGNRSERPDLPQIAITGYRKDLDVAPYPLKAYLFYIRQRISRRHPQFDRSYSVTRRAVFLTKSRKRVTQPDWRMVTSTWSSAAQTRERVNSVQITFL</sequence>
<organism evidence="1 2">
    <name type="scientific">Stutzerimonas stutzeri (strain A1501)</name>
    <name type="common">Pseudomonas stutzeri</name>
    <dbReference type="NCBI Taxonomy" id="379731"/>
    <lineage>
        <taxon>Bacteria</taxon>
        <taxon>Pseudomonadati</taxon>
        <taxon>Pseudomonadota</taxon>
        <taxon>Gammaproteobacteria</taxon>
        <taxon>Pseudomonadales</taxon>
        <taxon>Pseudomonadaceae</taxon>
        <taxon>Stutzerimonas</taxon>
    </lineage>
</organism>
<name>A4VPV0_STUS1</name>
<evidence type="ECO:0000313" key="1">
    <source>
        <dbReference type="EMBL" id="ABP81001.1"/>
    </source>
</evidence>
<dbReference type="HOGENOM" id="CLU_1946996_0_0_6"/>
<dbReference type="Proteomes" id="UP000000233">
    <property type="component" value="Chromosome"/>
</dbReference>
<evidence type="ECO:0000313" key="2">
    <source>
        <dbReference type="Proteomes" id="UP000000233"/>
    </source>
</evidence>
<dbReference type="KEGG" id="psa:PST_3373"/>
<proteinExistence type="predicted"/>
<dbReference type="EMBL" id="CP000304">
    <property type="protein sequence ID" value="ABP81001.1"/>
    <property type="molecule type" value="Genomic_DNA"/>
</dbReference>
<protein>
    <submittedName>
        <fullName evidence="1">Uncharacterized protein</fullName>
    </submittedName>
</protein>
<accession>A4VPV0</accession>
<reference evidence="1 2" key="1">
    <citation type="journal article" date="2008" name="Proc. Natl. Acad. Sci. U.S.A.">
        <title>Nitrogen fixation island and rhizosphere competence traits in the genome of root-associated Pseudomonas stutzeri A1501.</title>
        <authorList>
            <person name="Yan Y."/>
            <person name="Yang J."/>
            <person name="Dou Y."/>
            <person name="Chen M."/>
            <person name="Ping S."/>
            <person name="Peng J."/>
            <person name="Lu W."/>
            <person name="Zhang W."/>
            <person name="Yao Z."/>
            <person name="Li H."/>
            <person name="Liu W."/>
            <person name="He S."/>
            <person name="Geng L."/>
            <person name="Zhang X."/>
            <person name="Yang F."/>
            <person name="Yu H."/>
            <person name="Zhan Y."/>
            <person name="Li D."/>
            <person name="Lin Z."/>
            <person name="Wang Y."/>
            <person name="Elmerich C."/>
            <person name="Lin M."/>
            <person name="Jin Q."/>
        </authorList>
    </citation>
    <scope>NUCLEOTIDE SEQUENCE [LARGE SCALE GENOMIC DNA]</scope>
    <source>
        <strain evidence="1 2">A1501</strain>
    </source>
</reference>
<keyword evidence="2" id="KW-1185">Reference proteome</keyword>
<dbReference type="AlphaFoldDB" id="A4VPV0"/>
<gene>
    <name evidence="1" type="ordered locus">PST_3373</name>
</gene>